<accession>A0A556N5U9</accession>
<reference evidence="6 7" key="1">
    <citation type="submission" date="2019-07" db="EMBL/GenBank/DDBJ databases">
        <authorList>
            <person name="Huq M.A."/>
        </authorList>
    </citation>
    <scope>NUCLEOTIDE SEQUENCE [LARGE SCALE GENOMIC DNA]</scope>
    <source>
        <strain evidence="6 7">MAH-3</strain>
    </source>
</reference>
<dbReference type="AlphaFoldDB" id="A0A556N5U9"/>
<dbReference type="Pfam" id="PF18962">
    <property type="entry name" value="Por_Secre_tail"/>
    <property type="match status" value="1"/>
</dbReference>
<evidence type="ECO:0000256" key="4">
    <source>
        <dbReference type="SAM" id="SignalP"/>
    </source>
</evidence>
<comment type="caution">
    <text evidence="6">The sequence shown here is derived from an EMBL/GenBank/DDBJ whole genome shotgun (WGS) entry which is preliminary data.</text>
</comment>
<dbReference type="NCBIfam" id="TIGR04183">
    <property type="entry name" value="Por_Secre_tail"/>
    <property type="match status" value="1"/>
</dbReference>
<evidence type="ECO:0000256" key="2">
    <source>
        <dbReference type="ARBA" id="ARBA00022729"/>
    </source>
</evidence>
<keyword evidence="2 4" id="KW-0732">Signal</keyword>
<organism evidence="6 7">
    <name type="scientific">Fluviicola chungangensis</name>
    <dbReference type="NCBI Taxonomy" id="2597671"/>
    <lineage>
        <taxon>Bacteria</taxon>
        <taxon>Pseudomonadati</taxon>
        <taxon>Bacteroidota</taxon>
        <taxon>Flavobacteriia</taxon>
        <taxon>Flavobacteriales</taxon>
        <taxon>Crocinitomicaceae</taxon>
        <taxon>Fluviicola</taxon>
    </lineage>
</organism>
<feature type="signal peptide" evidence="4">
    <location>
        <begin position="1"/>
        <end position="17"/>
    </location>
</feature>
<dbReference type="SUPFAM" id="SSF117281">
    <property type="entry name" value="Kelch motif"/>
    <property type="match status" value="2"/>
</dbReference>
<dbReference type="InterPro" id="IPR026444">
    <property type="entry name" value="Secre_tail"/>
</dbReference>
<dbReference type="OrthoDB" id="103335at2"/>
<dbReference type="InterPro" id="IPR015915">
    <property type="entry name" value="Kelch-typ_b-propeller"/>
</dbReference>
<keyword evidence="1" id="KW-0880">Kelch repeat</keyword>
<feature type="chain" id="PRO_5022224789" evidence="4">
    <location>
        <begin position="18"/>
        <end position="386"/>
    </location>
</feature>
<dbReference type="PANTHER" id="PTHR24412:SF489">
    <property type="entry name" value="RING FINGER DOMAIN AND KELCH REPEAT-CONTAINING PROTEIN DDB_G0271372"/>
    <property type="match status" value="1"/>
</dbReference>
<evidence type="ECO:0000313" key="7">
    <source>
        <dbReference type="Proteomes" id="UP000316008"/>
    </source>
</evidence>
<dbReference type="InterPro" id="IPR006652">
    <property type="entry name" value="Kelch_1"/>
</dbReference>
<dbReference type="RefSeq" id="WP_144331093.1">
    <property type="nucleotide sequence ID" value="NZ_VLPL01000001.1"/>
</dbReference>
<dbReference type="Pfam" id="PF01344">
    <property type="entry name" value="Kelch_1"/>
    <property type="match status" value="1"/>
</dbReference>
<name>A0A556N5U9_9FLAO</name>
<gene>
    <name evidence="6" type="ORF">FO442_00065</name>
</gene>
<feature type="domain" description="Secretion system C-terminal sorting" evidence="5">
    <location>
        <begin position="318"/>
        <end position="382"/>
    </location>
</feature>
<dbReference type="Proteomes" id="UP000316008">
    <property type="component" value="Unassembled WGS sequence"/>
</dbReference>
<dbReference type="Gene3D" id="2.120.10.80">
    <property type="entry name" value="Kelch-type beta propeller"/>
    <property type="match status" value="2"/>
</dbReference>
<dbReference type="EMBL" id="VLPL01000001">
    <property type="protein sequence ID" value="TSJ47557.1"/>
    <property type="molecule type" value="Genomic_DNA"/>
</dbReference>
<evidence type="ECO:0000256" key="3">
    <source>
        <dbReference type="ARBA" id="ARBA00022737"/>
    </source>
</evidence>
<dbReference type="PANTHER" id="PTHR24412">
    <property type="entry name" value="KELCH PROTEIN"/>
    <property type="match status" value="1"/>
</dbReference>
<evidence type="ECO:0000313" key="6">
    <source>
        <dbReference type="EMBL" id="TSJ47557.1"/>
    </source>
</evidence>
<evidence type="ECO:0000256" key="1">
    <source>
        <dbReference type="ARBA" id="ARBA00022441"/>
    </source>
</evidence>
<proteinExistence type="predicted"/>
<protein>
    <submittedName>
        <fullName evidence="6">T9SS type A sorting domain-containing protein</fullName>
    </submittedName>
</protein>
<keyword evidence="3" id="KW-0677">Repeat</keyword>
<keyword evidence="7" id="KW-1185">Reference proteome</keyword>
<evidence type="ECO:0000259" key="5">
    <source>
        <dbReference type="Pfam" id="PF18962"/>
    </source>
</evidence>
<sequence>MKGIFILFLCFTATIHAQTWTSVSSVPTAGRDDGICFSLNGFGYIVTGYLGSFNESNKLFQYDPNTNSWNEKASFPGTARQYSAVFTLQHNAYLVGGYSESGQALKDVWQYDGFTDSWSQLNDFPGLARWHATALQIQETGYFGMGTTADSTLADFWKYNVGLDSWSRIADYPGGSNRSVLGFQLLNEGIFGEGFDINPITYSNAWFSYNPGTDAWSAISPLPAGLRSYGTAISTDFSALISAGMDQNSIFHNDCYILDHTKTWKAVDPLPVSGIKGAKGFALNGNFYIGSGLKDNLTRTSEFYKMNVPVSTIQESQLFPNPSKDYFNLISEPNAKVSVFSVGGLLVQALKTNDAGFLEIRQLPVGLYVCLVEGKNTSEIIKIARL</sequence>